<keyword evidence="2" id="KW-1185">Reference proteome</keyword>
<organism evidence="1 2">
    <name type="scientific">Actinacidiphila bryophytorum</name>
    <dbReference type="NCBI Taxonomy" id="1436133"/>
    <lineage>
        <taxon>Bacteria</taxon>
        <taxon>Bacillati</taxon>
        <taxon>Actinomycetota</taxon>
        <taxon>Actinomycetes</taxon>
        <taxon>Kitasatosporales</taxon>
        <taxon>Streptomycetaceae</taxon>
        <taxon>Actinacidiphila</taxon>
    </lineage>
</organism>
<dbReference type="Proteomes" id="UP001153328">
    <property type="component" value="Unassembled WGS sequence"/>
</dbReference>
<gene>
    <name evidence="1" type="ORF">SBRY_170018</name>
</gene>
<accession>A0A9W4E338</accession>
<dbReference type="EMBL" id="CAJVAX010000009">
    <property type="protein sequence ID" value="CAG7623871.1"/>
    <property type="molecule type" value="Genomic_DNA"/>
</dbReference>
<comment type="caution">
    <text evidence="1">The sequence shown here is derived from an EMBL/GenBank/DDBJ whole genome shotgun (WGS) entry which is preliminary data.</text>
</comment>
<name>A0A9W4E338_9ACTN</name>
<proteinExistence type="predicted"/>
<dbReference type="AlphaFoldDB" id="A0A9W4E338"/>
<protein>
    <submittedName>
        <fullName evidence="1">Uncharacterized protein</fullName>
    </submittedName>
</protein>
<sequence length="27" mass="3067">MRERVKTCALACRLSHQLHSSSTPEPK</sequence>
<evidence type="ECO:0000313" key="1">
    <source>
        <dbReference type="EMBL" id="CAG7623871.1"/>
    </source>
</evidence>
<evidence type="ECO:0000313" key="2">
    <source>
        <dbReference type="Proteomes" id="UP001153328"/>
    </source>
</evidence>
<reference evidence="1" key="1">
    <citation type="submission" date="2021-06" db="EMBL/GenBank/DDBJ databases">
        <authorList>
            <person name="Arsene-Ploetze F."/>
        </authorList>
    </citation>
    <scope>NUCLEOTIDE SEQUENCE</scope>
    <source>
        <strain evidence="1">SBRY1</strain>
    </source>
</reference>